<dbReference type="InterPro" id="IPR001841">
    <property type="entry name" value="Znf_RING"/>
</dbReference>
<dbReference type="InterPro" id="IPR029021">
    <property type="entry name" value="Prot-tyrosine_phosphatase-like"/>
</dbReference>
<dbReference type="CDD" id="cd14494">
    <property type="entry name" value="PTP_DSP_cys"/>
    <property type="match status" value="1"/>
</dbReference>
<dbReference type="Pfam" id="PF13920">
    <property type="entry name" value="zf-C3HC4_3"/>
    <property type="match status" value="1"/>
</dbReference>
<dbReference type="Gene3D" id="3.30.40.10">
    <property type="entry name" value="Zinc/RING finger domain, C3HC4 (zinc finger)"/>
    <property type="match status" value="1"/>
</dbReference>
<keyword evidence="2 8" id="KW-0812">Transmembrane</keyword>
<dbReference type="PROSITE" id="PS50089">
    <property type="entry name" value="ZF_RING_2"/>
    <property type="match status" value="1"/>
</dbReference>
<dbReference type="SMART" id="SM00184">
    <property type="entry name" value="RING"/>
    <property type="match status" value="1"/>
</dbReference>
<feature type="transmembrane region" description="Helical" evidence="8">
    <location>
        <begin position="47"/>
        <end position="69"/>
    </location>
</feature>
<feature type="transmembrane region" description="Helical" evidence="8">
    <location>
        <begin position="234"/>
        <end position="253"/>
    </location>
</feature>
<evidence type="ECO:0000259" key="9">
    <source>
        <dbReference type="PROSITE" id="PS50089"/>
    </source>
</evidence>
<evidence type="ECO:0000313" key="10">
    <source>
        <dbReference type="EMBL" id="CAE8688386.1"/>
    </source>
</evidence>
<dbReference type="InterPro" id="IPR004853">
    <property type="entry name" value="Sugar_P_trans_dom"/>
</dbReference>
<dbReference type="SUPFAM" id="SSF57850">
    <property type="entry name" value="RING/U-box"/>
    <property type="match status" value="1"/>
</dbReference>
<feature type="region of interest" description="Disordered" evidence="7">
    <location>
        <begin position="462"/>
        <end position="501"/>
    </location>
</feature>
<accession>A0A813K222</accession>
<feature type="transmembrane region" description="Helical" evidence="8">
    <location>
        <begin position="89"/>
        <end position="110"/>
    </location>
</feature>
<feature type="domain" description="RING-type" evidence="9">
    <location>
        <begin position="1482"/>
        <end position="1519"/>
    </location>
</feature>
<evidence type="ECO:0000256" key="1">
    <source>
        <dbReference type="ARBA" id="ARBA00004141"/>
    </source>
</evidence>
<protein>
    <recommendedName>
        <fullName evidence="9">RING-type domain-containing protein</fullName>
    </recommendedName>
</protein>
<keyword evidence="5" id="KW-0479">Metal-binding</keyword>
<comment type="subcellular location">
    <subcellularLocation>
        <location evidence="1">Membrane</location>
        <topology evidence="1">Multi-pass membrane protein</topology>
    </subcellularLocation>
</comment>
<reference evidence="10" key="1">
    <citation type="submission" date="2021-02" db="EMBL/GenBank/DDBJ databases">
        <authorList>
            <person name="Dougan E. K."/>
            <person name="Rhodes N."/>
            <person name="Thang M."/>
            <person name="Chan C."/>
        </authorList>
    </citation>
    <scope>NUCLEOTIDE SEQUENCE</scope>
</reference>
<evidence type="ECO:0000256" key="3">
    <source>
        <dbReference type="ARBA" id="ARBA00022989"/>
    </source>
</evidence>
<name>A0A813K222_POLGL</name>
<gene>
    <name evidence="10" type="ORF">PGLA2088_LOCUS25889</name>
</gene>
<sequence>MPPRSLVASQMTAALEAIAIGTAYIGVSATLITFNKYMMQPGHFPHAVQLTATHMSVTLGMTLSLYAVAPRLFQSMDTAIANWKTVLKFIAPLGLLFAVGVLCSNLAYQYSTVAFLQFCKEGNVALMFFMSCLAGTQQFSWQKLAILSVIILGCSICATGEIQFVMIGLIFQLTSQLAECSKNLIAEVVMSGAGLKLDVLTFVMFQAPCSLLPLMLGCIYTWTPEVSADLIAIWPLLLLNASVAFVLNLLIAISLKNLSALAFVIIGIVKDAVIVLSSSALFGDPIAQIQRVGFCITLSGVALWGKLKMEEQAEAHSKKQAGLAEDSTEEMDPLLAREGSHLAEGKAEKLFTGRRKIIVAIVSMIQAFTTERKFRETGSCRRLLKKRAEDHRFPMLLDSGLKARIWNMKGRDLRAATWLARCLSSEGRDLRQLQKPQRWLLGTLVARRSKTISWLHGLADAPMLPIESPQPPSRPPPPPSAPPPPPSRQPPPPSAVEEPLPGLPEVTEQAWDEHFDRLAAQRWQQKGHGGIAEPPTMIAKLRQSGGELWLSGLPMERNSSEFAGKGIALQVYYFGKHPQEVGGTVIPGAYCVRLELSNPSRRTEEWQAACRLLAITLFAGESAVVHCMAGVHRAATVGAMMRSKLRHETFEVASSLVQRVRNVEIEKVVKQRGMAEWSRSTLANTRLPRIGPPVDQWVAAQAVGSRLHASHASPPQTDQAPLCKWRQRAARFGSEPLVASSLQEAVGWGRQLCPECKAKLPASLRQQEVSVLQLVHNTNMIGPQQTLTMMLDCQVLSAETFSVLCDDFKLRKKVYEAILAADIQDLEEFRFYFAEEGQVAPWIAKIVDLVKPDIQATRLRRAWYAVRRQGEFRDTDKSKAPIADLDEMLDDDGLNDTKAKFWRRYKLRFPPEVMPADSLVSRIHREMHKRLLMVFNLWLVKNLMRQVTSTRKRQKLGDNIYTDAAEEGGAQSSAKDVQTYLAKLLTYLVAISLAGIQPVRGVAEGAVAENTLGSASNKFVQVPLDIVLAYYFRAVKAVAMQPYSDQLAWLERTCTEERSVWVQKFRESTDDLGDVIVSVMQMRDAHWYQNGGWPRGQVETLAGKKVMLNANGMQLCERFNLGQCQNQNCNQGLHRPLVWLLAYQEIQCPSPLSRSCRLDEAGPADTSDEMPSGLPRQATGALHSLGLVHTSCAEQVVSKLHLRRSHILDQGSQTPFWQIVQVAKEETTTDRQRSTADSFRNAHTVQAQQFHSRRSEPLSLRGAPPVPVAAALQRCDVTLQRGECIKARYASSCDMLRCLSRLNSLGSQVAILGHSRTWHLSDVGSFSAPRCNNWIVVKRHLRMKRIPMITSAGEQSLEMRNSCSRPVRSHEEVLASEENAYLRRNVEHLRNAKHRLEEKVQDLDARARALEQRKQQYKMLYEEALRGAQNLGMGEMEMSSLHQQLGAVSLLKDALNEENIELQRKLEEADRNKGDGSKQATCVICMDNLANLVCLPCKHLAICSLCGVQADLAECPICRAAVKEKMQIFTP</sequence>
<keyword evidence="6" id="KW-0175">Coiled coil</keyword>
<dbReference type="InterPro" id="IPR050186">
    <property type="entry name" value="TPT_transporter"/>
</dbReference>
<feature type="transmembrane region" description="Helical" evidence="8">
    <location>
        <begin position="199"/>
        <end position="222"/>
    </location>
</feature>
<evidence type="ECO:0000256" key="8">
    <source>
        <dbReference type="SAM" id="Phobius"/>
    </source>
</evidence>
<keyword evidence="5" id="KW-0863">Zinc-finger</keyword>
<dbReference type="PANTHER" id="PTHR11132">
    <property type="entry name" value="SOLUTE CARRIER FAMILY 35"/>
    <property type="match status" value="1"/>
</dbReference>
<feature type="coiled-coil region" evidence="6">
    <location>
        <begin position="1379"/>
        <end position="1472"/>
    </location>
</feature>
<dbReference type="SUPFAM" id="SSF52799">
    <property type="entry name" value="(Phosphotyrosine protein) phosphatases II"/>
    <property type="match status" value="1"/>
</dbReference>
<dbReference type="EMBL" id="CAJNNW010026886">
    <property type="protein sequence ID" value="CAE8688386.1"/>
    <property type="molecule type" value="Genomic_DNA"/>
</dbReference>
<keyword evidence="3 8" id="KW-1133">Transmembrane helix</keyword>
<feature type="transmembrane region" description="Helical" evidence="8">
    <location>
        <begin position="260"/>
        <end position="282"/>
    </location>
</feature>
<dbReference type="Pfam" id="PF03151">
    <property type="entry name" value="TPT"/>
    <property type="match status" value="1"/>
</dbReference>
<feature type="compositionally biased region" description="Pro residues" evidence="7">
    <location>
        <begin position="468"/>
        <end position="494"/>
    </location>
</feature>
<comment type="caution">
    <text evidence="10">The sequence shown here is derived from an EMBL/GenBank/DDBJ whole genome shotgun (WGS) entry which is preliminary data.</text>
</comment>
<evidence type="ECO:0000256" key="2">
    <source>
        <dbReference type="ARBA" id="ARBA00022692"/>
    </source>
</evidence>
<evidence type="ECO:0000256" key="4">
    <source>
        <dbReference type="ARBA" id="ARBA00023136"/>
    </source>
</evidence>
<keyword evidence="5" id="KW-0862">Zinc</keyword>
<evidence type="ECO:0000313" key="11">
    <source>
        <dbReference type="Proteomes" id="UP000626109"/>
    </source>
</evidence>
<feature type="transmembrane region" description="Helical" evidence="8">
    <location>
        <begin position="145"/>
        <end position="171"/>
    </location>
</feature>
<evidence type="ECO:0000256" key="5">
    <source>
        <dbReference type="PROSITE-ProRule" id="PRU00175"/>
    </source>
</evidence>
<evidence type="ECO:0000256" key="6">
    <source>
        <dbReference type="SAM" id="Coils"/>
    </source>
</evidence>
<dbReference type="Proteomes" id="UP000626109">
    <property type="component" value="Unassembled WGS sequence"/>
</dbReference>
<organism evidence="10 11">
    <name type="scientific">Polarella glacialis</name>
    <name type="common">Dinoflagellate</name>
    <dbReference type="NCBI Taxonomy" id="89957"/>
    <lineage>
        <taxon>Eukaryota</taxon>
        <taxon>Sar</taxon>
        <taxon>Alveolata</taxon>
        <taxon>Dinophyceae</taxon>
        <taxon>Suessiales</taxon>
        <taxon>Suessiaceae</taxon>
        <taxon>Polarella</taxon>
    </lineage>
</organism>
<feature type="transmembrane region" description="Helical" evidence="8">
    <location>
        <begin position="12"/>
        <end position="35"/>
    </location>
</feature>
<keyword evidence="4 8" id="KW-0472">Membrane</keyword>
<proteinExistence type="predicted"/>
<evidence type="ECO:0000256" key="7">
    <source>
        <dbReference type="SAM" id="MobiDB-lite"/>
    </source>
</evidence>
<dbReference type="Gene3D" id="3.90.190.10">
    <property type="entry name" value="Protein tyrosine phosphatase superfamily"/>
    <property type="match status" value="1"/>
</dbReference>
<dbReference type="GO" id="GO:0016020">
    <property type="term" value="C:membrane"/>
    <property type="evidence" value="ECO:0007669"/>
    <property type="project" value="UniProtKB-SubCell"/>
</dbReference>
<dbReference type="InterPro" id="IPR013083">
    <property type="entry name" value="Znf_RING/FYVE/PHD"/>
</dbReference>
<dbReference type="GO" id="GO:0008270">
    <property type="term" value="F:zinc ion binding"/>
    <property type="evidence" value="ECO:0007669"/>
    <property type="project" value="UniProtKB-KW"/>
</dbReference>